<proteinExistence type="predicted"/>
<gene>
    <name evidence="13" type="ORF">E3N88_07946</name>
</gene>
<dbReference type="Gene3D" id="2.40.70.10">
    <property type="entry name" value="Acid Proteases"/>
    <property type="match status" value="1"/>
</dbReference>
<evidence type="ECO:0000256" key="4">
    <source>
        <dbReference type="ARBA" id="ARBA00022722"/>
    </source>
</evidence>
<dbReference type="InterPro" id="IPR050951">
    <property type="entry name" value="Retrovirus_Pol_polyprotein"/>
</dbReference>
<dbReference type="PANTHER" id="PTHR37984:SF5">
    <property type="entry name" value="PROTEIN NYNRIN-LIKE"/>
    <property type="match status" value="1"/>
</dbReference>
<dbReference type="CDD" id="cd01647">
    <property type="entry name" value="RT_LTR"/>
    <property type="match status" value="1"/>
</dbReference>
<dbReference type="GO" id="GO:0004519">
    <property type="term" value="F:endonuclease activity"/>
    <property type="evidence" value="ECO:0007669"/>
    <property type="project" value="UniProtKB-KW"/>
</dbReference>
<dbReference type="InterPro" id="IPR043128">
    <property type="entry name" value="Rev_trsase/Diguanyl_cyclase"/>
</dbReference>
<keyword evidence="2" id="KW-0808">Transferase</keyword>
<dbReference type="CDD" id="cd00303">
    <property type="entry name" value="retropepsin_like"/>
    <property type="match status" value="1"/>
</dbReference>
<evidence type="ECO:0000256" key="9">
    <source>
        <dbReference type="SAM" id="Coils"/>
    </source>
</evidence>
<evidence type="ECO:0000256" key="5">
    <source>
        <dbReference type="ARBA" id="ARBA00022759"/>
    </source>
</evidence>
<dbReference type="Pfam" id="PF08284">
    <property type="entry name" value="RVP_2"/>
    <property type="match status" value="1"/>
</dbReference>
<dbReference type="GO" id="GO:0003964">
    <property type="term" value="F:RNA-directed DNA polymerase activity"/>
    <property type="evidence" value="ECO:0007669"/>
    <property type="project" value="UniProtKB-KW"/>
</dbReference>
<feature type="domain" description="Reverse transcriptase" evidence="11">
    <location>
        <begin position="552"/>
        <end position="731"/>
    </location>
</feature>
<dbReference type="Gene3D" id="3.30.420.10">
    <property type="entry name" value="Ribonuclease H-like superfamily/Ribonuclease H"/>
    <property type="match status" value="1"/>
</dbReference>
<dbReference type="InterPro" id="IPR041577">
    <property type="entry name" value="RT_RNaseH_2"/>
</dbReference>
<keyword evidence="5" id="KW-0255">Endonuclease</keyword>
<dbReference type="InterPro" id="IPR021109">
    <property type="entry name" value="Peptidase_aspartic_dom_sf"/>
</dbReference>
<dbReference type="InterPro" id="IPR043502">
    <property type="entry name" value="DNA/RNA_pol_sf"/>
</dbReference>
<keyword evidence="9" id="KW-0175">Coiled coil</keyword>
<dbReference type="GO" id="GO:0003676">
    <property type="term" value="F:nucleic acid binding"/>
    <property type="evidence" value="ECO:0007669"/>
    <property type="project" value="InterPro"/>
</dbReference>
<evidence type="ECO:0000256" key="3">
    <source>
        <dbReference type="ARBA" id="ARBA00022695"/>
    </source>
</evidence>
<dbReference type="EMBL" id="SZYD01000004">
    <property type="protein sequence ID" value="KAD6453241.1"/>
    <property type="molecule type" value="Genomic_DNA"/>
</dbReference>
<evidence type="ECO:0000313" key="14">
    <source>
        <dbReference type="Proteomes" id="UP000326396"/>
    </source>
</evidence>
<dbReference type="InterPro" id="IPR036397">
    <property type="entry name" value="RNaseH_sf"/>
</dbReference>
<name>A0A5N6PGV0_9ASTR</name>
<dbReference type="PROSITE" id="PS50878">
    <property type="entry name" value="RT_POL"/>
    <property type="match status" value="1"/>
</dbReference>
<evidence type="ECO:0008006" key="15">
    <source>
        <dbReference type="Google" id="ProtNLM"/>
    </source>
</evidence>
<dbReference type="Pfam" id="PF17919">
    <property type="entry name" value="RT_RNaseH_2"/>
    <property type="match status" value="1"/>
</dbReference>
<dbReference type="AlphaFoldDB" id="A0A5N6PGV0"/>
<dbReference type="PROSITE" id="PS50994">
    <property type="entry name" value="INTEGRASE"/>
    <property type="match status" value="1"/>
</dbReference>
<dbReference type="Gene3D" id="3.30.70.270">
    <property type="match status" value="2"/>
</dbReference>
<keyword evidence="8" id="KW-0511">Multifunctional enzyme</keyword>
<dbReference type="GO" id="GO:0015074">
    <property type="term" value="P:DNA integration"/>
    <property type="evidence" value="ECO:0007669"/>
    <property type="project" value="InterPro"/>
</dbReference>
<keyword evidence="7" id="KW-0695">RNA-directed DNA polymerase</keyword>
<dbReference type="PANTHER" id="PTHR37984">
    <property type="entry name" value="PROTEIN CBG26694"/>
    <property type="match status" value="1"/>
</dbReference>
<dbReference type="FunFam" id="3.30.70.270:FF:000020">
    <property type="entry name" value="Transposon Tf2-6 polyprotein-like Protein"/>
    <property type="match status" value="1"/>
</dbReference>
<dbReference type="SUPFAM" id="SSF56672">
    <property type="entry name" value="DNA/RNA polymerases"/>
    <property type="match status" value="1"/>
</dbReference>
<dbReference type="FunFam" id="3.10.10.10:FF:000007">
    <property type="entry name" value="Retrovirus-related Pol polyprotein from transposon 17.6-like Protein"/>
    <property type="match status" value="1"/>
</dbReference>
<keyword evidence="6" id="KW-0378">Hydrolase</keyword>
<dbReference type="GO" id="GO:0008233">
    <property type="term" value="F:peptidase activity"/>
    <property type="evidence" value="ECO:0007669"/>
    <property type="project" value="UniProtKB-KW"/>
</dbReference>
<dbReference type="CDD" id="cd09274">
    <property type="entry name" value="RNase_HI_RT_Ty3"/>
    <property type="match status" value="1"/>
</dbReference>
<dbReference type="SUPFAM" id="SSF53098">
    <property type="entry name" value="Ribonuclease H-like"/>
    <property type="match status" value="1"/>
</dbReference>
<sequence>MVQTRHNTEGSSNPADPVAEQLAAIASKLEAMDSLQADMAALKRQVAGKDKAPFGGGRFDEAESGFSNAARRPFHKIDFPSFSGGDPRGWILKAEKYFRFYNTLDEEKVDVAAIHLEGDALDFYSWISTEQDITYWEELTAALQKHFGPPEFQNPDEYLCSVKQTGTIMEYRQEFTRRSSRVNNWPDHCLLGVFLNGLKDELKADVRIHKPRTVYKAVSLAMEFESKLNSSKPERKTSYQSQLRPDSKPFIPSTNYPSTAPVTKMDSKPNPRLTDAEKQARYLKGECFKCGAKYGPGHRCQTGTLKLLAAGDDEPEDVEEEPNDMPEETAEISLNAILGRPHPTTMKVHGTLNNTEVLILVDGGSTHNFISEVLVSELHLCTQPIEPFGVQIGNGDVIRCGRICKSLSIKVEDLSITQDFHPFSLGGADVVLGVQWLATLNTVQANWKEMFMIFTIEGKKYKFQGIASGPQKSSSFQHLAIEPDSAPIIPALLKPLLETHTTVFLEPNTLPPVRTQTHSINLFPNSTPPNIRPYRYPHIQKNEIEKQVQQLLDLGFIQPSTSPFSSPILLVRKKDQSWRMCVDYRALNKITIADKYPIPNIDELLDELYGATIFSKLDLRSGYYQIRVTETDVPKTAFRTHSGHYEFKVMPFGLTNAPSTFQAIMNDLFRPFLRKFVLVFFDDILIYSRDMDQHVYHLDTTLQLLQSHSFFVKLSKCCFGQSHVNFLGHIITSEGVKVEEEKIAAVKSWPIPQNVTQVRGFLGLTGYYRRFVRNYGIIARPLTALTKKNGFHWNDEAWSAFNALKTALTTAPVLHLPDFDKEFVVECDASSDGVGAILSQAEHPIAYFSKGFTPSTRFKSAYDRELLALVLAVQKWNHYLFGRHFLIRTDHYTLKFLLEQRVTTTEQQRLLLKLMPYDFSILHRAGKENRGADALSRRPMCATLLTLTVPFCVDVGDIREGLQTDPFTLDLLNKLQNSSTTLPDFSLADGFLFYRKRLVIPDVPGLRMKLLQEAHDTPIGGHGGFLKTLKRLSSQYFWPQMNKDIRLHVQNCITCQQQKYQTTSPAGLLQPLPIPNQIWEDVSMDFIVGLPPSNRFDTILVVIDRLSKYAHFLSLAHPFTAKTVANLFCKEIVRLHGFPRSIVSDRDVVFLSHFWQELFRLSHTKLNLSSSYHPQTDGQSEVSL</sequence>
<accession>A0A5N6PGV0</accession>
<keyword evidence="1" id="KW-0645">Protease</keyword>
<evidence type="ECO:0000256" key="10">
    <source>
        <dbReference type="SAM" id="MobiDB-lite"/>
    </source>
</evidence>
<evidence type="ECO:0000256" key="8">
    <source>
        <dbReference type="ARBA" id="ARBA00023268"/>
    </source>
</evidence>
<dbReference type="Proteomes" id="UP000326396">
    <property type="component" value="Linkage Group LG12"/>
</dbReference>
<dbReference type="InterPro" id="IPR001584">
    <property type="entry name" value="Integrase_cat-core"/>
</dbReference>
<dbReference type="Gene3D" id="3.10.10.10">
    <property type="entry name" value="HIV Type 1 Reverse Transcriptase, subunit A, domain 1"/>
    <property type="match status" value="1"/>
</dbReference>
<dbReference type="FunFam" id="1.10.340.70:FF:000001">
    <property type="entry name" value="Retrovirus-related Pol polyprotein from transposon gypsy-like Protein"/>
    <property type="match status" value="1"/>
</dbReference>
<keyword evidence="3" id="KW-0548">Nucleotidyltransferase</keyword>
<reference evidence="13 14" key="1">
    <citation type="submission" date="2019-05" db="EMBL/GenBank/DDBJ databases">
        <title>Mikania micrantha, genome provides insights into the molecular mechanism of rapid growth.</title>
        <authorList>
            <person name="Liu B."/>
        </authorList>
    </citation>
    <scope>NUCLEOTIDE SEQUENCE [LARGE SCALE GENOMIC DNA]</scope>
    <source>
        <strain evidence="13">NLD-2019</strain>
        <tissue evidence="13">Leaf</tissue>
    </source>
</reference>
<dbReference type="Pfam" id="PF03732">
    <property type="entry name" value="Retrotrans_gag"/>
    <property type="match status" value="1"/>
</dbReference>
<dbReference type="InterPro" id="IPR012337">
    <property type="entry name" value="RNaseH-like_sf"/>
</dbReference>
<dbReference type="Gene3D" id="1.10.340.70">
    <property type="match status" value="1"/>
</dbReference>
<comment type="caution">
    <text evidence="13">The sequence shown here is derived from an EMBL/GenBank/DDBJ whole genome shotgun (WGS) entry which is preliminary data.</text>
</comment>
<dbReference type="Pfam" id="PF17921">
    <property type="entry name" value="Integrase_H2C2"/>
    <property type="match status" value="1"/>
</dbReference>
<feature type="compositionally biased region" description="Polar residues" evidence="10">
    <location>
        <begin position="252"/>
        <end position="261"/>
    </location>
</feature>
<dbReference type="GO" id="GO:0006508">
    <property type="term" value="P:proteolysis"/>
    <property type="evidence" value="ECO:0007669"/>
    <property type="project" value="UniProtKB-KW"/>
</dbReference>
<organism evidence="13 14">
    <name type="scientific">Mikania micrantha</name>
    <name type="common">bitter vine</name>
    <dbReference type="NCBI Taxonomy" id="192012"/>
    <lineage>
        <taxon>Eukaryota</taxon>
        <taxon>Viridiplantae</taxon>
        <taxon>Streptophyta</taxon>
        <taxon>Embryophyta</taxon>
        <taxon>Tracheophyta</taxon>
        <taxon>Spermatophyta</taxon>
        <taxon>Magnoliopsida</taxon>
        <taxon>eudicotyledons</taxon>
        <taxon>Gunneridae</taxon>
        <taxon>Pentapetalae</taxon>
        <taxon>asterids</taxon>
        <taxon>campanulids</taxon>
        <taxon>Asterales</taxon>
        <taxon>Asteraceae</taxon>
        <taxon>Asteroideae</taxon>
        <taxon>Heliantheae alliance</taxon>
        <taxon>Eupatorieae</taxon>
        <taxon>Mikania</taxon>
    </lineage>
</organism>
<evidence type="ECO:0000313" key="13">
    <source>
        <dbReference type="EMBL" id="KAD6453241.1"/>
    </source>
</evidence>
<protein>
    <recommendedName>
        <fullName evidence="15">Reverse transcriptase</fullName>
    </recommendedName>
</protein>
<dbReference type="OrthoDB" id="2013610at2759"/>
<dbReference type="InterPro" id="IPR005162">
    <property type="entry name" value="Retrotrans_gag_dom"/>
</dbReference>
<dbReference type="InterPro" id="IPR000477">
    <property type="entry name" value="RT_dom"/>
</dbReference>
<dbReference type="InterPro" id="IPR041588">
    <property type="entry name" value="Integrase_H2C2"/>
</dbReference>
<evidence type="ECO:0000256" key="7">
    <source>
        <dbReference type="ARBA" id="ARBA00022918"/>
    </source>
</evidence>
<feature type="region of interest" description="Disordered" evidence="10">
    <location>
        <begin position="226"/>
        <end position="272"/>
    </location>
</feature>
<evidence type="ECO:0000256" key="1">
    <source>
        <dbReference type="ARBA" id="ARBA00022670"/>
    </source>
</evidence>
<keyword evidence="4" id="KW-0540">Nuclease</keyword>
<feature type="domain" description="Integrase catalytic" evidence="12">
    <location>
        <begin position="1069"/>
        <end position="1184"/>
    </location>
</feature>
<evidence type="ECO:0000259" key="11">
    <source>
        <dbReference type="PROSITE" id="PS50878"/>
    </source>
</evidence>
<evidence type="ECO:0000256" key="6">
    <source>
        <dbReference type="ARBA" id="ARBA00022801"/>
    </source>
</evidence>
<evidence type="ECO:0000259" key="12">
    <source>
        <dbReference type="PROSITE" id="PS50994"/>
    </source>
</evidence>
<dbReference type="Pfam" id="PF00078">
    <property type="entry name" value="RVT_1"/>
    <property type="match status" value="1"/>
</dbReference>
<keyword evidence="14" id="KW-1185">Reference proteome</keyword>
<feature type="coiled-coil region" evidence="9">
    <location>
        <begin position="25"/>
        <end position="52"/>
    </location>
</feature>
<evidence type="ECO:0000256" key="2">
    <source>
        <dbReference type="ARBA" id="ARBA00022679"/>
    </source>
</evidence>